<dbReference type="Proteomes" id="UP001139450">
    <property type="component" value="Unassembled WGS sequence"/>
</dbReference>
<comment type="caution">
    <text evidence="1">The sequence shown here is derived from an EMBL/GenBank/DDBJ whole genome shotgun (WGS) entry which is preliminary data.</text>
</comment>
<keyword evidence="2" id="KW-1185">Reference proteome</keyword>
<dbReference type="AlphaFoldDB" id="A0A9X2B768"/>
<dbReference type="RefSeq" id="WP_245128034.1">
    <property type="nucleotide sequence ID" value="NZ_JALJEJ010000001.1"/>
</dbReference>
<dbReference type="EMBL" id="JALJEJ010000001">
    <property type="protein sequence ID" value="MCJ8208199.1"/>
    <property type="molecule type" value="Genomic_DNA"/>
</dbReference>
<name>A0A9X2B768_9SPHI</name>
<protein>
    <submittedName>
        <fullName evidence="1">Uncharacterized protein</fullName>
    </submittedName>
</protein>
<dbReference type="PROSITE" id="PS51257">
    <property type="entry name" value="PROKAR_LIPOPROTEIN"/>
    <property type="match status" value="1"/>
</dbReference>
<sequence>MRKLFYLFLGCFIAGGCGMMQQILKCSFPYTTTLTIPAASETGVEHSAISRATSFDQNFSKSGNNATRINKVRMVSAKLQSVDPTNYNLGNISSVKIYAAKANGADEMLVASRSDIAPNAGNEISLDINNANFLDEHVREPNVRVRMLYKLRKKEQVDVSVKVVLSLTADKAEK</sequence>
<reference evidence="1" key="1">
    <citation type="submission" date="2022-04" db="EMBL/GenBank/DDBJ databases">
        <title>Mucilaginibacter sp. RS28 isolated from freshwater.</title>
        <authorList>
            <person name="Ko S.-R."/>
        </authorList>
    </citation>
    <scope>NUCLEOTIDE SEQUENCE</scope>
    <source>
        <strain evidence="1">RS28</strain>
    </source>
</reference>
<gene>
    <name evidence="1" type="ORF">MUY27_00675</name>
</gene>
<evidence type="ECO:0000313" key="1">
    <source>
        <dbReference type="EMBL" id="MCJ8208199.1"/>
    </source>
</evidence>
<evidence type="ECO:0000313" key="2">
    <source>
        <dbReference type="Proteomes" id="UP001139450"/>
    </source>
</evidence>
<proteinExistence type="predicted"/>
<organism evidence="1 2">
    <name type="scientific">Mucilaginibacter straminoryzae</name>
    <dbReference type="NCBI Taxonomy" id="2932774"/>
    <lineage>
        <taxon>Bacteria</taxon>
        <taxon>Pseudomonadati</taxon>
        <taxon>Bacteroidota</taxon>
        <taxon>Sphingobacteriia</taxon>
        <taxon>Sphingobacteriales</taxon>
        <taxon>Sphingobacteriaceae</taxon>
        <taxon>Mucilaginibacter</taxon>
    </lineage>
</organism>
<accession>A0A9X2B768</accession>